<keyword evidence="5" id="KW-0472">Membrane</keyword>
<evidence type="ECO:0000313" key="7">
    <source>
        <dbReference type="Proteomes" id="UP001054857"/>
    </source>
</evidence>
<feature type="non-terminal residue" evidence="6">
    <location>
        <position position="1"/>
    </location>
</feature>
<proteinExistence type="inferred from homology"/>
<dbReference type="PANTHER" id="PTHR33966:SF1">
    <property type="entry name" value="PROTEIN ODR-4 HOMOLOG"/>
    <property type="match status" value="1"/>
</dbReference>
<evidence type="ECO:0000256" key="2">
    <source>
        <dbReference type="ARBA" id="ARBA00010131"/>
    </source>
</evidence>
<sequence>LLSSLAARLELLAEEAGRGAAEEEVEGENEAGRAGAAEVPAHPLMCSAAQLAGGCHVALPRRVLMPWLGGGLALCDYLGEGEPAEAAAERAGDLLDMQGAQVHELEQAP</sequence>
<dbReference type="GO" id="GO:0016020">
    <property type="term" value="C:membrane"/>
    <property type="evidence" value="ECO:0007669"/>
    <property type="project" value="UniProtKB-SubCell"/>
</dbReference>
<dbReference type="GO" id="GO:0008104">
    <property type="term" value="P:intracellular protein localization"/>
    <property type="evidence" value="ECO:0007669"/>
    <property type="project" value="TreeGrafter"/>
</dbReference>
<evidence type="ECO:0000313" key="6">
    <source>
        <dbReference type="EMBL" id="GFR48069.1"/>
    </source>
</evidence>
<comment type="subcellular location">
    <subcellularLocation>
        <location evidence="1">Membrane</location>
    </subcellularLocation>
</comment>
<dbReference type="GO" id="GO:0012505">
    <property type="term" value="C:endomembrane system"/>
    <property type="evidence" value="ECO:0007669"/>
    <property type="project" value="TreeGrafter"/>
</dbReference>
<reference evidence="6 7" key="1">
    <citation type="journal article" date="2021" name="Sci. Rep.">
        <title>Genome sequencing of the multicellular alga Astrephomene provides insights into convergent evolution of germ-soma differentiation.</title>
        <authorList>
            <person name="Yamashita S."/>
            <person name="Yamamoto K."/>
            <person name="Matsuzaki R."/>
            <person name="Suzuki S."/>
            <person name="Yamaguchi H."/>
            <person name="Hirooka S."/>
            <person name="Minakuchi Y."/>
            <person name="Miyagishima S."/>
            <person name="Kawachi M."/>
            <person name="Toyoda A."/>
            <person name="Nozaki H."/>
        </authorList>
    </citation>
    <scope>NUCLEOTIDE SEQUENCE [LARGE SCALE GENOMIC DNA]</scope>
    <source>
        <strain evidence="6 7">NIES-4017</strain>
    </source>
</reference>
<dbReference type="Pfam" id="PF14778">
    <property type="entry name" value="ODR4-like"/>
    <property type="match status" value="1"/>
</dbReference>
<dbReference type="EMBL" id="BMAR01000021">
    <property type="protein sequence ID" value="GFR48069.1"/>
    <property type="molecule type" value="Genomic_DNA"/>
</dbReference>
<keyword evidence="3" id="KW-0812">Transmembrane</keyword>
<dbReference type="Proteomes" id="UP001054857">
    <property type="component" value="Unassembled WGS sequence"/>
</dbReference>
<protein>
    <submittedName>
        <fullName evidence="6">Uncharacterized protein</fullName>
    </submittedName>
</protein>
<evidence type="ECO:0000256" key="4">
    <source>
        <dbReference type="ARBA" id="ARBA00022989"/>
    </source>
</evidence>
<comment type="similarity">
    <text evidence="2">Belongs to the ODR-4 family.</text>
</comment>
<accession>A0AAD3DVY7</accession>
<dbReference type="PANTHER" id="PTHR33966">
    <property type="entry name" value="PROTEIN ODR-4 HOMOLOG"/>
    <property type="match status" value="1"/>
</dbReference>
<keyword evidence="4" id="KW-1133">Transmembrane helix</keyword>
<organism evidence="6 7">
    <name type="scientific">Astrephomene gubernaculifera</name>
    <dbReference type="NCBI Taxonomy" id="47775"/>
    <lineage>
        <taxon>Eukaryota</taxon>
        <taxon>Viridiplantae</taxon>
        <taxon>Chlorophyta</taxon>
        <taxon>core chlorophytes</taxon>
        <taxon>Chlorophyceae</taxon>
        <taxon>CS clade</taxon>
        <taxon>Chlamydomonadales</taxon>
        <taxon>Astrephomenaceae</taxon>
        <taxon>Astrephomene</taxon>
    </lineage>
</organism>
<feature type="non-terminal residue" evidence="6">
    <location>
        <position position="109"/>
    </location>
</feature>
<evidence type="ECO:0000256" key="3">
    <source>
        <dbReference type="ARBA" id="ARBA00022692"/>
    </source>
</evidence>
<dbReference type="AlphaFoldDB" id="A0AAD3DVY7"/>
<evidence type="ECO:0000256" key="1">
    <source>
        <dbReference type="ARBA" id="ARBA00004370"/>
    </source>
</evidence>
<dbReference type="InterPro" id="IPR029454">
    <property type="entry name" value="ODR-4-like"/>
</dbReference>
<keyword evidence="7" id="KW-1185">Reference proteome</keyword>
<gene>
    <name evidence="6" type="ORF">Agub_g9905</name>
</gene>
<evidence type="ECO:0000256" key="5">
    <source>
        <dbReference type="ARBA" id="ARBA00023136"/>
    </source>
</evidence>
<name>A0AAD3DVY7_9CHLO</name>
<comment type="caution">
    <text evidence="6">The sequence shown here is derived from an EMBL/GenBank/DDBJ whole genome shotgun (WGS) entry which is preliminary data.</text>
</comment>